<keyword evidence="5" id="KW-1185">Reference proteome</keyword>
<evidence type="ECO:0008006" key="6">
    <source>
        <dbReference type="Google" id="ProtNLM"/>
    </source>
</evidence>
<evidence type="ECO:0000256" key="3">
    <source>
        <dbReference type="SAM" id="Phobius"/>
    </source>
</evidence>
<sequence>MHHMSESNTPQQTKSTHMSESNTPQQTKSTHMSESNTPQQTKCTHMSESNTPQQTKCTHMSESNTPQQTKSTHMSESNTPQQTKSTHMSESNTPQQTKSTHMSESNTPQQTKSTHMSESNTPQQTKSTHMSESNTPQQTKCTHMSSDKLYITPIPSIRQTLYHPYTQHQTNFISPLYPASDKLYITPIPSIRQTLYHPYTQHQTNFISSLYPASDKLYIIPIPSIRQTLYHPYTQHQTNFISSLYPASDKLYITPIPSIRQTLYHPYTQHQTNFISSLYPASDTLYIITIPSIRQTLYRPLYPASDTLYIIPYTQHQTHFISSPIPSIRHTLYHPLYPASDTLYIIPYTQHQTHFISPLYPASDKLYITPIPINRRTLHPPSEQLYIILQALKKVMHDGKNAQTPCTDGWFGPTCQYQCHCAGSAPCDKHNGSCSSGCHQDWFGPACQYARMIFTTSGTELWLTDNNDTTCNAGNTQSVTVFLDTPIPLTWVRVVVRDAGDLNQIQLGYQLSGAAKPVTCRNLRKAKVDDLTLDMECSLRDEIMDLNLSGSGVKGLCSLYINGGRNVALKQTARQSSRYRPPDGAPYSYYPRNAVDGIIPVATRDSARSTCTHTDTDRSYPGWWTVTFSKAMDVTRFVIYNRVDCGIGCSDRLMGFRLTAQSDSNSATSSYSYTEPALYDEDDYVVIPSPRISFPVKSVKIVSGHSSNTLSLCEVFIFGETDCRAGQFGLRCERQCNCAGQGSCFVHSGGCPSGCATGYTGEDCSECQPGLYGDRCNQSCSATCGGDNSCDRNNGTCSQGCDPGYLGTTCETQCPTGQYGLNCSESCSPNCRGSDNTCNHENGTCTNGCEDGYRGDRCDTGTHGEFVHIFLKTISKILHQSVIKEDMELDAQMCVARTVLELTKLVTDSMGPVMKAVLQDTEDLSVTWLVQEVSTDPSVTRPAVSTVPDQLASVKQRQELVIKVVSRASSLRIVIMSVQRELTAVTVRRSAASTVPEPVWLVTRLMGHVIRAVRLAFGDVFALRSVPEVGMARTVIKPAVSSVQDQTGHVITWTELVTWAVYKMTSRPLSQQREAAGGSDPDVWAIAATTVAAVAVAVIAVLVWRQYKIFKDRTSASAYFNDIGGVEAAPPENGNRQRPAQQARDRELGPNHCNEPNLAGTKRMPGQQGRAGMRRPNRRYDPMETTSPQNVQVHETAFVNYDSPLDSMRASGAYEIPTSKPVNSKSQINDKAVHAHYSNMDHDA</sequence>
<dbReference type="EMBL" id="JAWDGP010006554">
    <property type="protein sequence ID" value="KAK3739088.1"/>
    <property type="molecule type" value="Genomic_DNA"/>
</dbReference>
<accession>A0AAE1CW61</accession>
<evidence type="ECO:0000256" key="2">
    <source>
        <dbReference type="SAM" id="MobiDB-lite"/>
    </source>
</evidence>
<gene>
    <name evidence="4" type="ORF">RRG08_064533</name>
</gene>
<dbReference type="InterPro" id="IPR002049">
    <property type="entry name" value="LE_dom"/>
</dbReference>
<dbReference type="Pfam" id="PF22633">
    <property type="entry name" value="F5_F8_type_C_2"/>
    <property type="match status" value="1"/>
</dbReference>
<dbReference type="Gene3D" id="2.170.300.10">
    <property type="entry name" value="Tie2 ligand-binding domain superfamily"/>
    <property type="match status" value="2"/>
</dbReference>
<feature type="transmembrane region" description="Helical" evidence="3">
    <location>
        <begin position="1083"/>
        <end position="1104"/>
    </location>
</feature>
<dbReference type="InterPro" id="IPR008979">
    <property type="entry name" value="Galactose-bd-like_sf"/>
</dbReference>
<dbReference type="PANTHER" id="PTHR24043">
    <property type="entry name" value="SCAVENGER RECEPTOR CLASS F"/>
    <property type="match status" value="1"/>
</dbReference>
<evidence type="ECO:0000313" key="4">
    <source>
        <dbReference type="EMBL" id="KAK3739088.1"/>
    </source>
</evidence>
<dbReference type="CDD" id="cd00055">
    <property type="entry name" value="EGF_Lam"/>
    <property type="match status" value="1"/>
</dbReference>
<dbReference type="GO" id="GO:0005044">
    <property type="term" value="F:scavenger receptor activity"/>
    <property type="evidence" value="ECO:0007669"/>
    <property type="project" value="InterPro"/>
</dbReference>
<keyword evidence="1" id="KW-0245">EGF-like domain</keyword>
<name>A0AAE1CW61_9GAST</name>
<dbReference type="Proteomes" id="UP001283361">
    <property type="component" value="Unassembled WGS sequence"/>
</dbReference>
<dbReference type="InterPro" id="IPR042635">
    <property type="entry name" value="MEGF10/SREC1/2-like"/>
</dbReference>
<evidence type="ECO:0000313" key="5">
    <source>
        <dbReference type="Proteomes" id="UP001283361"/>
    </source>
</evidence>
<keyword evidence="3" id="KW-0472">Membrane</keyword>
<organism evidence="4 5">
    <name type="scientific">Elysia crispata</name>
    <name type="common">lettuce slug</name>
    <dbReference type="NCBI Taxonomy" id="231223"/>
    <lineage>
        <taxon>Eukaryota</taxon>
        <taxon>Metazoa</taxon>
        <taxon>Spiralia</taxon>
        <taxon>Lophotrochozoa</taxon>
        <taxon>Mollusca</taxon>
        <taxon>Gastropoda</taxon>
        <taxon>Heterobranchia</taxon>
        <taxon>Euthyneura</taxon>
        <taxon>Panpulmonata</taxon>
        <taxon>Sacoglossa</taxon>
        <taxon>Placobranchoidea</taxon>
        <taxon>Plakobranchidae</taxon>
        <taxon>Elysia</taxon>
    </lineage>
</organism>
<keyword evidence="3" id="KW-0812">Transmembrane</keyword>
<comment type="caution">
    <text evidence="4">The sequence shown here is derived from an EMBL/GenBank/DDBJ whole genome shotgun (WGS) entry which is preliminary data.</text>
</comment>
<dbReference type="SUPFAM" id="SSF49785">
    <property type="entry name" value="Galactose-binding domain-like"/>
    <property type="match status" value="1"/>
</dbReference>
<proteinExistence type="predicted"/>
<reference evidence="4" key="1">
    <citation type="journal article" date="2023" name="G3 (Bethesda)">
        <title>A reference genome for the long-term kleptoplast-retaining sea slug Elysia crispata morphotype clarki.</title>
        <authorList>
            <person name="Eastman K.E."/>
            <person name="Pendleton A.L."/>
            <person name="Shaikh M.A."/>
            <person name="Suttiyut T."/>
            <person name="Ogas R."/>
            <person name="Tomko P."/>
            <person name="Gavelis G."/>
            <person name="Widhalm J.R."/>
            <person name="Wisecaver J.H."/>
        </authorList>
    </citation>
    <scope>NUCLEOTIDE SEQUENCE</scope>
    <source>
        <strain evidence="4">ECLA1</strain>
    </source>
</reference>
<feature type="region of interest" description="Disordered" evidence="2">
    <location>
        <begin position="1127"/>
        <end position="1185"/>
    </location>
</feature>
<keyword evidence="3" id="KW-1133">Transmembrane helix</keyword>
<dbReference type="PANTHER" id="PTHR24043:SF8">
    <property type="entry name" value="EGF-LIKE DOMAIN-CONTAINING PROTEIN"/>
    <property type="match status" value="1"/>
</dbReference>
<feature type="region of interest" description="Disordered" evidence="2">
    <location>
        <begin position="1"/>
        <end position="144"/>
    </location>
</feature>
<protein>
    <recommendedName>
        <fullName evidence="6">Fucolectin-related molecule</fullName>
    </recommendedName>
</protein>
<dbReference type="Gene3D" id="2.60.120.260">
    <property type="entry name" value="Galactose-binding domain-like"/>
    <property type="match status" value="1"/>
</dbReference>
<dbReference type="AlphaFoldDB" id="A0AAE1CW61"/>
<evidence type="ECO:0000256" key="1">
    <source>
        <dbReference type="ARBA" id="ARBA00022536"/>
    </source>
</evidence>